<sequence>MDRRRFIGSSVAAAFGCSLPGRLLGIESDKGWQRLFDSDASRGWTFFQEGVGNSDLHNAVTVRDGVIHFLGSHYTGTDAAPGHISTKKSWGNYHLRLEYRYGLDRWPPRKLQRRNSGILYHMGPETDRLFPNCVEFQLEEGDVGDAIMVDTLALMGPSLGGTPLWPNWIPAFPSTYQEPIVSGGIQRQWHKHAGEYERMDDWNTVDLYAFNDQAAHLVNGRIVTTLFKLATRDKNGRTTPLTAGRIALELEWAEIMFRNVMIRPLDAVAVASILKRGSD</sequence>
<gene>
    <name evidence="2" type="ORF">EWE75_17815</name>
</gene>
<dbReference type="Pfam" id="PF06439">
    <property type="entry name" value="3keto-disac_hyd"/>
    <property type="match status" value="1"/>
</dbReference>
<dbReference type="InterPro" id="IPR010496">
    <property type="entry name" value="AL/BT2_dom"/>
</dbReference>
<dbReference type="RefSeq" id="WP_130159456.1">
    <property type="nucleotide sequence ID" value="NZ_SGIS01000031.1"/>
</dbReference>
<dbReference type="Proteomes" id="UP000292085">
    <property type="component" value="Unassembled WGS sequence"/>
</dbReference>
<dbReference type="AlphaFoldDB" id="A0A4Q6Y1M0"/>
<feature type="domain" description="3-keto-alpha-glucoside-1,2-lyase/3-keto-2-hydroxy-glucal hydratase" evidence="1">
    <location>
        <begin position="31"/>
        <end position="263"/>
    </location>
</feature>
<dbReference type="PROSITE" id="PS51257">
    <property type="entry name" value="PROKAR_LIPOPROTEIN"/>
    <property type="match status" value="1"/>
</dbReference>
<dbReference type="EMBL" id="SGIS01000031">
    <property type="protein sequence ID" value="RZF63169.1"/>
    <property type="molecule type" value="Genomic_DNA"/>
</dbReference>
<evidence type="ECO:0000313" key="2">
    <source>
        <dbReference type="EMBL" id="RZF63169.1"/>
    </source>
</evidence>
<dbReference type="OrthoDB" id="259356at2"/>
<comment type="caution">
    <text evidence="2">The sequence shown here is derived from an EMBL/GenBank/DDBJ whole genome shotgun (WGS) entry which is preliminary data.</text>
</comment>
<dbReference type="Gene3D" id="2.60.120.560">
    <property type="entry name" value="Exo-inulinase, domain 1"/>
    <property type="match status" value="1"/>
</dbReference>
<organism evidence="2 3">
    <name type="scientific">Sphingomonas populi</name>
    <dbReference type="NCBI Taxonomy" id="2484750"/>
    <lineage>
        <taxon>Bacteria</taxon>
        <taxon>Pseudomonadati</taxon>
        <taxon>Pseudomonadota</taxon>
        <taxon>Alphaproteobacteria</taxon>
        <taxon>Sphingomonadales</taxon>
        <taxon>Sphingomonadaceae</taxon>
        <taxon>Sphingomonas</taxon>
    </lineage>
</organism>
<protein>
    <submittedName>
        <fullName evidence="2">DUF1080 domain-containing protein</fullName>
    </submittedName>
</protein>
<proteinExistence type="predicted"/>
<reference evidence="2 3" key="1">
    <citation type="submission" date="2019-02" db="EMBL/GenBank/DDBJ databases">
        <authorList>
            <person name="Li Y."/>
        </authorList>
    </citation>
    <scope>NUCLEOTIDE SEQUENCE [LARGE SCALE GENOMIC DNA]</scope>
    <source>
        <strain evidence="2 3">3-7</strain>
    </source>
</reference>
<dbReference type="GO" id="GO:0016787">
    <property type="term" value="F:hydrolase activity"/>
    <property type="evidence" value="ECO:0007669"/>
    <property type="project" value="InterPro"/>
</dbReference>
<keyword evidence="3" id="KW-1185">Reference proteome</keyword>
<accession>A0A4Q6Y1M0</accession>
<name>A0A4Q6Y1M0_9SPHN</name>
<evidence type="ECO:0000313" key="3">
    <source>
        <dbReference type="Proteomes" id="UP000292085"/>
    </source>
</evidence>
<evidence type="ECO:0000259" key="1">
    <source>
        <dbReference type="Pfam" id="PF06439"/>
    </source>
</evidence>